<evidence type="ECO:0000256" key="1">
    <source>
        <dbReference type="SAM" id="Coils"/>
    </source>
</evidence>
<organism evidence="2 3">
    <name type="scientific">Halalkalibacter alkaliphilus</name>
    <dbReference type="NCBI Taxonomy" id="2917993"/>
    <lineage>
        <taxon>Bacteria</taxon>
        <taxon>Bacillati</taxon>
        <taxon>Bacillota</taxon>
        <taxon>Bacilli</taxon>
        <taxon>Bacillales</taxon>
        <taxon>Bacillaceae</taxon>
        <taxon>Halalkalibacter</taxon>
    </lineage>
</organism>
<proteinExistence type="predicted"/>
<accession>A0A9X2CVS7</accession>
<evidence type="ECO:0000313" key="2">
    <source>
        <dbReference type="EMBL" id="MCL7749209.1"/>
    </source>
</evidence>
<reference evidence="2" key="1">
    <citation type="submission" date="2022-02" db="EMBL/GenBank/DDBJ databases">
        <title>Halalkalibacter sp. nov. isolated from Lonar Lake, India.</title>
        <authorList>
            <person name="Joshi A."/>
            <person name="Thite S."/>
            <person name="Lodha T."/>
        </authorList>
    </citation>
    <scope>NUCLEOTIDE SEQUENCE</scope>
    <source>
        <strain evidence="2">MEB205</strain>
    </source>
</reference>
<keyword evidence="1" id="KW-0175">Coiled coil</keyword>
<comment type="caution">
    <text evidence="2">The sequence shown here is derived from an EMBL/GenBank/DDBJ whole genome shotgun (WGS) entry which is preliminary data.</text>
</comment>
<dbReference type="RefSeq" id="WP_250098076.1">
    <property type="nucleotide sequence ID" value="NZ_JAKRYL010000025.1"/>
</dbReference>
<name>A0A9X2CVS7_9BACI</name>
<feature type="coiled-coil region" evidence="1">
    <location>
        <begin position="220"/>
        <end position="254"/>
    </location>
</feature>
<gene>
    <name evidence="2" type="ORF">MF646_18980</name>
</gene>
<protein>
    <submittedName>
        <fullName evidence="2">Uncharacterized protein</fullName>
    </submittedName>
</protein>
<dbReference type="AlphaFoldDB" id="A0A9X2CVS7"/>
<keyword evidence="3" id="KW-1185">Reference proteome</keyword>
<dbReference type="EMBL" id="JAKRYL010000025">
    <property type="protein sequence ID" value="MCL7749209.1"/>
    <property type="molecule type" value="Genomic_DNA"/>
</dbReference>
<evidence type="ECO:0000313" key="3">
    <source>
        <dbReference type="Proteomes" id="UP001139150"/>
    </source>
</evidence>
<dbReference type="Proteomes" id="UP001139150">
    <property type="component" value="Unassembled WGS sequence"/>
</dbReference>
<sequence length="265" mass="30073">MGLFGSIIGGISKAVSSTVSKVVSGISKIVSNPSIPPIIGEKPLIGDLIRKVVEFFSNKRYDSTTASTDETKDINRDLSQYAKTFHAEANRVEEELLDTANDYFDKVILQLEEMQADDAFLKELPLNKIKKEIRELRKELRGKMKNSISRAYSLDNQELLSILKMDSDSERMTEMEQYAKRVMKVAVNEFLDKVDDLSEEQLELVQDLILSKVDQISIVMETEQELLEELKSALQQNEEELEQLKMKISSTIDLCDASIQELKSV</sequence>